<organism evidence="3 4">
    <name type="scientific">Uliginosibacterium aquaticum</name>
    <dbReference type="NCBI Taxonomy" id="2731212"/>
    <lineage>
        <taxon>Bacteria</taxon>
        <taxon>Pseudomonadati</taxon>
        <taxon>Pseudomonadota</taxon>
        <taxon>Betaproteobacteria</taxon>
        <taxon>Rhodocyclales</taxon>
        <taxon>Zoogloeaceae</taxon>
        <taxon>Uliginosibacterium</taxon>
    </lineage>
</organism>
<dbReference type="InterPro" id="IPR025263">
    <property type="entry name" value="YhdP_central"/>
</dbReference>
<dbReference type="Proteomes" id="UP000778523">
    <property type="component" value="Unassembled WGS sequence"/>
</dbReference>
<evidence type="ECO:0000313" key="3">
    <source>
        <dbReference type="EMBL" id="NSL54270.1"/>
    </source>
</evidence>
<dbReference type="RefSeq" id="WP_170020812.1">
    <property type="nucleotide sequence ID" value="NZ_JABCSC020000001.1"/>
</dbReference>
<keyword evidence="1" id="KW-0812">Transmembrane</keyword>
<evidence type="ECO:0000313" key="4">
    <source>
        <dbReference type="Proteomes" id="UP000778523"/>
    </source>
</evidence>
<dbReference type="InterPro" id="IPR011836">
    <property type="entry name" value="YhdP"/>
</dbReference>
<gene>
    <name evidence="3" type="ORF">HJ583_004465</name>
</gene>
<keyword evidence="1" id="KW-0472">Membrane</keyword>
<dbReference type="PANTHER" id="PTHR38690">
    <property type="entry name" value="PROTEASE-RELATED"/>
    <property type="match status" value="1"/>
</dbReference>
<feature type="domain" description="YhdP central" evidence="2">
    <location>
        <begin position="32"/>
        <end position="1298"/>
    </location>
</feature>
<keyword evidence="4" id="KW-1185">Reference proteome</keyword>
<dbReference type="Pfam" id="PF13116">
    <property type="entry name" value="YhdP"/>
    <property type="match status" value="1"/>
</dbReference>
<dbReference type="EMBL" id="JABCSC020000001">
    <property type="protein sequence ID" value="NSL54270.1"/>
    <property type="molecule type" value="Genomic_DNA"/>
</dbReference>
<accession>A0ABX2IJQ2</accession>
<sequence length="1324" mass="144415">MLEPTGTPPDSLCTRARSRWQAWLRLPLMLPKLLRTLLLLTFFVLGVALLLLRYLGAPQIAAHRVEIEQALSQALGLPVRIEQLDANWDGLRPELAIRNVQVLDKAGRPALELPAVNAAVAWSSLWHFGLRLHRLEIIRPELAVRREADGRLFVAGLAVSTGGEGSGAADFVLQQDQILIRDARLTWADAQRSAPPLTLDKVSLRLENSGRRHRFALQASPPAAYSANLDLRGDLRGRSFAELEDWRGTVYTSLDEADLAVWQQWVDYPLGLTRGRGGLRAWASFDALQLTGLTADVALAEVSLRFGKDIPQLDLHALQGRVRLSRRDGGIDLAAERLSLAAQDGLQVGPTTLSLRYVPARAGREARGEFATSAQDVKVLAQLASFLPLPEEQRRQLVLADPSGRIEDVKLSWEGSAAKPVEHFTLAARFADLHLHPVGHIPGFKGLSGQLSGSERSGEFRLGFKQGGLYLPHIMHEPFMVLDQAELKGRWGYEPAPQDKVQRLTVRLDRLQASNPDVQAEASGYWQARASGPGYLDVRARAPAARLDAVWRYIPAVAPVQAVDWLRSYLQGGRGENLAFQLTGELNQFPFNHAPGVFKLEAGLRDALISEFYSGWPGMNALQGSFMLDRQRMTIRADSGRYGAATARGVKVEIPDLMDQGKQVLTVDGKASGPNPDFLRYVNGSHLLANLVGSFTRNVRASGNGELNLRIEIPLHESIHTRVRGDYRFQAPSLQLIPALPEFTEASATLGFTEKGISLPVAGAMFLGRRVRATGVTEADGNLRFDAQGSMTASGLDQLVRNPAWRHLGGETPVALVIRVRHGLLDLSADTSLIGISSSLPAPFAKPASEAWPLNFSLRQEKRETLGGQNQIWRVRLDKRLDVAWSERCGDTPCQFTSGALAVGETATLPMQGWRFSGVAPQVDVNPWIPVVDEFMTGFASGSGGQPQVAAAFRVGELRVGGYRFRDQQGKALRRGNDWSLQLDGPDMAGELSWGELGAGNLRARLKRLNLQHPGGAAEIASVVDVAESASGRQLPALDVEAEHFSTRNIDFGQLKLRAVNDGQLWKLEQVSLKTPDLEFTGSGHWQRVGLKPGTHLDFSLHSEDAGAMLARLGFAGMVDKGTVDFEGKAEWRGAPTAIDYPSLAGSLKLEARKGRFRQMDPGAGRLLGIMSLQSLPRRLTLDFSDIYAQGFAFDRISGEMSVAAGVLHTNDLEVRGPAARVFITGNTDLGREQHDLQVMVQPTLSETVAVGGALAVGVFNPLIGAATYVAQKILLDPVEKMFSYEYQVRGPWAEPRVDKISTLKAAVQSGVQSGVSSVEEGEK</sequence>
<keyword evidence="1" id="KW-1133">Transmembrane helix</keyword>
<dbReference type="PANTHER" id="PTHR38690:SF1">
    <property type="entry name" value="PROTEASE"/>
    <property type="match status" value="1"/>
</dbReference>
<reference evidence="3 4" key="1">
    <citation type="submission" date="2020-06" db="EMBL/GenBank/DDBJ databases">
        <title>Draft genome of Uliginosibacterium sp. IMCC34675.</title>
        <authorList>
            <person name="Song J."/>
        </authorList>
    </citation>
    <scope>NUCLEOTIDE SEQUENCE [LARGE SCALE GENOMIC DNA]</scope>
    <source>
        <strain evidence="3 4">IMCC34675</strain>
    </source>
</reference>
<dbReference type="NCBIfam" id="TIGR02099">
    <property type="entry name" value="YhdP family protein"/>
    <property type="match status" value="1"/>
</dbReference>
<evidence type="ECO:0000256" key="1">
    <source>
        <dbReference type="SAM" id="Phobius"/>
    </source>
</evidence>
<comment type="caution">
    <text evidence="3">The sequence shown here is derived from an EMBL/GenBank/DDBJ whole genome shotgun (WGS) entry which is preliminary data.</text>
</comment>
<evidence type="ECO:0000259" key="2">
    <source>
        <dbReference type="Pfam" id="PF13116"/>
    </source>
</evidence>
<name>A0ABX2IJQ2_9RHOO</name>
<proteinExistence type="predicted"/>
<feature type="transmembrane region" description="Helical" evidence="1">
    <location>
        <begin position="33"/>
        <end position="55"/>
    </location>
</feature>
<protein>
    <submittedName>
        <fullName evidence="3">TIGR02099 family protein</fullName>
    </submittedName>
</protein>